<comment type="caution">
    <text evidence="9">The sequence shown here is derived from an EMBL/GenBank/DDBJ whole genome shotgun (WGS) entry which is preliminary data.</text>
</comment>
<evidence type="ECO:0000313" key="9">
    <source>
        <dbReference type="EMBL" id="KNE96224.1"/>
    </source>
</evidence>
<evidence type="ECO:0000259" key="8">
    <source>
        <dbReference type="PROSITE" id="PS50053"/>
    </source>
</evidence>
<comment type="similarity">
    <text evidence="5">Belongs to the RAD23 family.</text>
</comment>
<feature type="compositionally biased region" description="Low complexity" evidence="6">
    <location>
        <begin position="78"/>
        <end position="135"/>
    </location>
</feature>
<feature type="domain" description="Ubiquitin-like" evidence="8">
    <location>
        <begin position="1"/>
        <end position="76"/>
    </location>
</feature>
<dbReference type="FunFam" id="3.10.20.90:FF:000254">
    <property type="entry name" value="UV excision repair protein Rad23"/>
    <property type="match status" value="1"/>
</dbReference>
<evidence type="ECO:0000256" key="3">
    <source>
        <dbReference type="ARBA" id="ARBA00023204"/>
    </source>
</evidence>
<evidence type="ECO:0000256" key="2">
    <source>
        <dbReference type="ARBA" id="ARBA00022763"/>
    </source>
</evidence>
<dbReference type="PRINTS" id="PR01839">
    <property type="entry name" value="RAD23PROTEIN"/>
</dbReference>
<dbReference type="Pfam" id="PF00627">
    <property type="entry name" value="UBA"/>
    <property type="match status" value="2"/>
</dbReference>
<dbReference type="InterPro" id="IPR029071">
    <property type="entry name" value="Ubiquitin-like_domsf"/>
</dbReference>
<dbReference type="InterPro" id="IPR004806">
    <property type="entry name" value="Rad23"/>
</dbReference>
<feature type="domain" description="UBA" evidence="7">
    <location>
        <begin position="329"/>
        <end position="370"/>
    </location>
</feature>
<dbReference type="SUPFAM" id="SSF46934">
    <property type="entry name" value="UBA-like"/>
    <property type="match status" value="2"/>
</dbReference>
<dbReference type="GO" id="GO:0070628">
    <property type="term" value="F:proteasome binding"/>
    <property type="evidence" value="ECO:0007669"/>
    <property type="project" value="TreeGrafter"/>
</dbReference>
<dbReference type="GO" id="GO:0006289">
    <property type="term" value="P:nucleotide-excision repair"/>
    <property type="evidence" value="ECO:0007669"/>
    <property type="project" value="UniProtKB-UniRule"/>
</dbReference>
<evidence type="ECO:0000259" key="7">
    <source>
        <dbReference type="PROSITE" id="PS50030"/>
    </source>
</evidence>
<dbReference type="Gene3D" id="1.10.10.540">
    <property type="entry name" value="XPC-binding domain"/>
    <property type="match status" value="1"/>
</dbReference>
<organism evidence="9 10">
    <name type="scientific">Puccinia striiformis f. sp. tritici PST-78</name>
    <dbReference type="NCBI Taxonomy" id="1165861"/>
    <lineage>
        <taxon>Eukaryota</taxon>
        <taxon>Fungi</taxon>
        <taxon>Dikarya</taxon>
        <taxon>Basidiomycota</taxon>
        <taxon>Pucciniomycotina</taxon>
        <taxon>Pucciniomycetes</taxon>
        <taxon>Pucciniales</taxon>
        <taxon>Pucciniaceae</taxon>
        <taxon>Puccinia</taxon>
    </lineage>
</organism>
<gene>
    <name evidence="9" type="ORF">PSTG_10487</name>
</gene>
<keyword evidence="10" id="KW-1185">Reference proteome</keyword>
<protein>
    <recommendedName>
        <fullName evidence="5">UV excision repair protein RAD23</fullName>
    </recommendedName>
</protein>
<keyword evidence="1" id="KW-0677">Repeat</keyword>
<dbReference type="GO" id="GO:0043130">
    <property type="term" value="F:ubiquitin binding"/>
    <property type="evidence" value="ECO:0007669"/>
    <property type="project" value="UniProtKB-UniRule"/>
</dbReference>
<proteinExistence type="inferred from homology"/>
<feature type="compositionally biased region" description="Polar residues" evidence="6">
    <location>
        <begin position="253"/>
        <end position="264"/>
    </location>
</feature>
<feature type="domain" description="UBA" evidence="7">
    <location>
        <begin position="159"/>
        <end position="187"/>
    </location>
</feature>
<dbReference type="OrthoDB" id="419317at2759"/>
<dbReference type="PANTHER" id="PTHR10621">
    <property type="entry name" value="UV EXCISION REPAIR PROTEIN RAD23"/>
    <property type="match status" value="1"/>
</dbReference>
<evidence type="ECO:0000313" key="10">
    <source>
        <dbReference type="Proteomes" id="UP000054564"/>
    </source>
</evidence>
<dbReference type="CDD" id="cd14280">
    <property type="entry name" value="UBA1_Rad23_like"/>
    <property type="match status" value="1"/>
</dbReference>
<accession>A0A0L0VB38</accession>
<dbReference type="Pfam" id="PF09280">
    <property type="entry name" value="XPC-binding"/>
    <property type="match status" value="1"/>
</dbReference>
<dbReference type="SMART" id="SM00165">
    <property type="entry name" value="UBA"/>
    <property type="match status" value="2"/>
</dbReference>
<dbReference type="FunFam" id="1.10.8.10:FF:000003">
    <property type="entry name" value="UV excision repair protein RAD23 homolog"/>
    <property type="match status" value="1"/>
</dbReference>
<keyword evidence="3 5" id="KW-0234">DNA repair</keyword>
<dbReference type="NCBIfam" id="TIGR00601">
    <property type="entry name" value="rad23"/>
    <property type="match status" value="1"/>
</dbReference>
<dbReference type="Proteomes" id="UP000054564">
    <property type="component" value="Unassembled WGS sequence"/>
</dbReference>
<feature type="region of interest" description="Disordered" evidence="6">
    <location>
        <begin position="78"/>
        <end position="142"/>
    </location>
</feature>
<dbReference type="Gene3D" id="3.10.20.90">
    <property type="entry name" value="Phosphatidylinositol 3-kinase Catalytic Subunit, Chain A, domain 1"/>
    <property type="match status" value="1"/>
</dbReference>
<dbReference type="InterPro" id="IPR015940">
    <property type="entry name" value="UBA"/>
</dbReference>
<dbReference type="GO" id="GO:0043161">
    <property type="term" value="P:proteasome-mediated ubiquitin-dependent protein catabolic process"/>
    <property type="evidence" value="ECO:0007669"/>
    <property type="project" value="UniProtKB-UniRule"/>
</dbReference>
<evidence type="ECO:0000256" key="4">
    <source>
        <dbReference type="ARBA" id="ARBA00023242"/>
    </source>
</evidence>
<dbReference type="PANTHER" id="PTHR10621:SF0">
    <property type="entry name" value="UV EXCISION REPAIR PROTEIN RAD23"/>
    <property type="match status" value="1"/>
</dbReference>
<dbReference type="FunFam" id="1.10.8.10:FF:000002">
    <property type="entry name" value="UV excision repair protein RAD23 homolog"/>
    <property type="match status" value="1"/>
</dbReference>
<dbReference type="GO" id="GO:0005654">
    <property type="term" value="C:nucleoplasm"/>
    <property type="evidence" value="ECO:0007669"/>
    <property type="project" value="TreeGrafter"/>
</dbReference>
<dbReference type="InterPro" id="IPR015360">
    <property type="entry name" value="XPC-bd"/>
</dbReference>
<dbReference type="PROSITE" id="PS50030">
    <property type="entry name" value="UBA"/>
    <property type="match status" value="2"/>
</dbReference>
<sequence length="384" mass="40423">MKLTFKTLQKQQFVLDVEVSTTVEKLKVLIKESQGFEPEHQKLIFSGKVLGDEKTIEQIGVKEKDFFVVMLIKPKTAPTVPAPASVPSGAASTSATVPTPAAAQPAAEPATTAPPATAAPTSTGADGTDAAPAASGNQDPGFLVGSTLQKTIDEIVNGMGFEREQVIKAMRAAFNNPDRAVEYLMTGIPAGLDAPAPAPPATLPPNVPSTVNPSATLPPAAQPPAAGPRNLFEAAAEHVAQQRQPGEAALPTSEPTQTSAQSGNTTRALEALRNNPQMIQLHQLAQQNHHLLQPCLQQLAKSDPNLLAGLTRCAGVGGADDQTQYVQVSQEERDAIERLVGLGFERQLVVQAYFACDKNEEMAANYLIEHGFDDYEDAAAGGDA</sequence>
<keyword evidence="4 5" id="KW-0539">Nucleus</keyword>
<dbReference type="CDD" id="cd01805">
    <property type="entry name" value="Ubl_Rad23"/>
    <property type="match status" value="1"/>
</dbReference>
<evidence type="ECO:0000256" key="5">
    <source>
        <dbReference type="RuleBase" id="RU367049"/>
    </source>
</evidence>
<dbReference type="InterPro" id="IPR009060">
    <property type="entry name" value="UBA-like_sf"/>
</dbReference>
<dbReference type="InterPro" id="IPR036353">
    <property type="entry name" value="XPC-bd_sf"/>
</dbReference>
<name>A0A0L0VB38_9BASI</name>
<dbReference type="PROSITE" id="PS50053">
    <property type="entry name" value="UBIQUITIN_2"/>
    <property type="match status" value="1"/>
</dbReference>
<keyword evidence="2 5" id="KW-0227">DNA damage</keyword>
<dbReference type="Gene3D" id="1.10.8.10">
    <property type="entry name" value="DNA helicase RuvA subunit, C-terminal domain"/>
    <property type="match status" value="2"/>
</dbReference>
<comment type="subcellular location">
    <subcellularLocation>
        <location evidence="5">Nucleus</location>
    </subcellularLocation>
    <subcellularLocation>
        <location evidence="5">Cytoplasm</location>
    </subcellularLocation>
</comment>
<dbReference type="SUPFAM" id="SSF54236">
    <property type="entry name" value="Ubiquitin-like"/>
    <property type="match status" value="1"/>
</dbReference>
<dbReference type="Pfam" id="PF00240">
    <property type="entry name" value="ubiquitin"/>
    <property type="match status" value="1"/>
</dbReference>
<dbReference type="CDD" id="cd14281">
    <property type="entry name" value="UBA2_Rad23_like"/>
    <property type="match status" value="1"/>
</dbReference>
<dbReference type="GO" id="GO:0031593">
    <property type="term" value="F:polyubiquitin modification-dependent protein binding"/>
    <property type="evidence" value="ECO:0007669"/>
    <property type="project" value="UniProtKB-UniRule"/>
</dbReference>
<dbReference type="AlphaFoldDB" id="A0A0L0VB38"/>
<dbReference type="InterPro" id="IPR000626">
    <property type="entry name" value="Ubiquitin-like_dom"/>
</dbReference>
<evidence type="ECO:0000256" key="1">
    <source>
        <dbReference type="ARBA" id="ARBA00022737"/>
    </source>
</evidence>
<feature type="region of interest" description="Disordered" evidence="6">
    <location>
        <begin position="241"/>
        <end position="264"/>
    </location>
</feature>
<comment type="function">
    <text evidence="5">Multiubiquitin chain receptor involved in modulation of proteasomal degradation. Involved in nucleotide excision repair.</text>
</comment>
<dbReference type="SUPFAM" id="SSF101238">
    <property type="entry name" value="XPC-binding domain"/>
    <property type="match status" value="1"/>
</dbReference>
<dbReference type="GO" id="GO:0005829">
    <property type="term" value="C:cytosol"/>
    <property type="evidence" value="ECO:0007669"/>
    <property type="project" value="TreeGrafter"/>
</dbReference>
<dbReference type="EMBL" id="AJIL01000085">
    <property type="protein sequence ID" value="KNE96224.1"/>
    <property type="molecule type" value="Genomic_DNA"/>
</dbReference>
<dbReference type="GO" id="GO:0003684">
    <property type="term" value="F:damaged DNA binding"/>
    <property type="evidence" value="ECO:0007669"/>
    <property type="project" value="UniProtKB-UniRule"/>
</dbReference>
<dbReference type="STRING" id="1165861.A0A0L0VB38"/>
<evidence type="ECO:0000256" key="6">
    <source>
        <dbReference type="SAM" id="MobiDB-lite"/>
    </source>
</evidence>
<keyword evidence="5" id="KW-0963">Cytoplasm</keyword>
<dbReference type="SMART" id="SM00213">
    <property type="entry name" value="UBQ"/>
    <property type="match status" value="1"/>
</dbReference>
<reference evidence="10" key="1">
    <citation type="submission" date="2014-03" db="EMBL/GenBank/DDBJ databases">
        <title>The Genome Sequence of Puccinia striiformis f. sp. tritici PST-78.</title>
        <authorList>
            <consortium name="The Broad Institute Genome Sequencing Platform"/>
            <person name="Cuomo C."/>
            <person name="Hulbert S."/>
            <person name="Chen X."/>
            <person name="Walker B."/>
            <person name="Young S.K."/>
            <person name="Zeng Q."/>
            <person name="Gargeya S."/>
            <person name="Fitzgerald M."/>
            <person name="Haas B."/>
            <person name="Abouelleil A."/>
            <person name="Alvarado L."/>
            <person name="Arachchi H.M."/>
            <person name="Berlin A.M."/>
            <person name="Chapman S.B."/>
            <person name="Goldberg J."/>
            <person name="Griggs A."/>
            <person name="Gujja S."/>
            <person name="Hansen M."/>
            <person name="Howarth C."/>
            <person name="Imamovic A."/>
            <person name="Larimer J."/>
            <person name="McCowan C."/>
            <person name="Montmayeur A."/>
            <person name="Murphy C."/>
            <person name="Neiman D."/>
            <person name="Pearson M."/>
            <person name="Priest M."/>
            <person name="Roberts A."/>
            <person name="Saif S."/>
            <person name="Shea T."/>
            <person name="Sisk P."/>
            <person name="Sykes S."/>
            <person name="Wortman J."/>
            <person name="Nusbaum C."/>
            <person name="Birren B."/>
        </authorList>
    </citation>
    <scope>NUCLEOTIDE SEQUENCE [LARGE SCALE GENOMIC DNA]</scope>
    <source>
        <strain evidence="10">race PST-78</strain>
    </source>
</reference>